<dbReference type="RefSeq" id="WP_174208016.1">
    <property type="nucleotide sequence ID" value="NZ_JABUMX010000002.1"/>
</dbReference>
<gene>
    <name evidence="2" type="ORF">HQ945_09005</name>
</gene>
<dbReference type="EMBL" id="JABUMX010000002">
    <property type="protein sequence ID" value="NTS31390.1"/>
    <property type="molecule type" value="Genomic_DNA"/>
</dbReference>
<keyword evidence="3" id="KW-1185">Reference proteome</keyword>
<feature type="compositionally biased region" description="Polar residues" evidence="1">
    <location>
        <begin position="167"/>
        <end position="197"/>
    </location>
</feature>
<organism evidence="2 3">
    <name type="scientific">Phyllobacterium pellucidum</name>
    <dbReference type="NCBI Taxonomy" id="2740464"/>
    <lineage>
        <taxon>Bacteria</taxon>
        <taxon>Pseudomonadati</taxon>
        <taxon>Pseudomonadota</taxon>
        <taxon>Alphaproteobacteria</taxon>
        <taxon>Hyphomicrobiales</taxon>
        <taxon>Phyllobacteriaceae</taxon>
        <taxon>Phyllobacterium</taxon>
    </lineage>
</organism>
<feature type="compositionally biased region" description="Basic and acidic residues" evidence="1">
    <location>
        <begin position="133"/>
        <end position="145"/>
    </location>
</feature>
<evidence type="ECO:0000313" key="2">
    <source>
        <dbReference type="EMBL" id="NTS31390.1"/>
    </source>
</evidence>
<evidence type="ECO:0000313" key="3">
    <source>
        <dbReference type="Proteomes" id="UP000550508"/>
    </source>
</evidence>
<accession>A0A849VTN5</accession>
<dbReference type="AlphaFoldDB" id="A0A849VTN5"/>
<sequence length="283" mass="30918">MTKHEAPPFNMVIEAGRLIPATPYDAERLDSYRRGTRVKVRFTEEKDRVLVRKWWTIVGKAVKECNTPWKTRDEASEAIKLALGIVNLAKTVSGAFMQYPKSLTELTDPELQEAVEQMMALIHRITGVDPDEWRKQIGDLGRDDEPNIEPSETPHASDAGNDAAPNSVVSDHSAQAATEPGDSSSPPTAELSGSTSLTDEDRDHLLAFIRRLKASIGDDETVVLATGHSFAAEGKKFTDLGAAKAASIVKYFRAVCRKEMEAADAIELACGIAQVDILELGMI</sequence>
<evidence type="ECO:0000256" key="1">
    <source>
        <dbReference type="SAM" id="MobiDB-lite"/>
    </source>
</evidence>
<comment type="caution">
    <text evidence="2">The sequence shown here is derived from an EMBL/GenBank/DDBJ whole genome shotgun (WGS) entry which is preliminary data.</text>
</comment>
<feature type="region of interest" description="Disordered" evidence="1">
    <location>
        <begin position="133"/>
        <end position="197"/>
    </location>
</feature>
<name>A0A849VTN5_9HYPH</name>
<reference evidence="2 3" key="1">
    <citation type="submission" date="2020-05" db="EMBL/GenBank/DDBJ databases">
        <authorList>
            <person name="Kim M.K."/>
        </authorList>
    </citation>
    <scope>NUCLEOTIDE SEQUENCE [LARGE SCALE GENOMIC DNA]</scope>
    <source>
        <strain evidence="2 3">BT25</strain>
    </source>
</reference>
<dbReference type="Proteomes" id="UP000550508">
    <property type="component" value="Unassembled WGS sequence"/>
</dbReference>
<proteinExistence type="predicted"/>
<protein>
    <submittedName>
        <fullName evidence="2">Uncharacterized protein</fullName>
    </submittedName>
</protein>